<evidence type="ECO:0000313" key="1">
    <source>
        <dbReference type="EMBL" id="AOV62028.1"/>
    </source>
</evidence>
<sequence length="115" mass="13361">MSKNGRLKKYHSADALSLQIKTTKKHKMISTQITITIKRSEWECYIDTPDSVIETINNYFAFVLQSRDTALEAQAEIFKFMCMFSEFGFYDSEPRQCATDTINDFFGTSLSRWDS</sequence>
<dbReference type="OrthoDB" id="36359at10239"/>
<proteinExistence type="predicted"/>
<dbReference type="GeneID" id="30308158"/>
<name>A0A1D8KTM1_9CAUD</name>
<organism evidence="1 2">
    <name type="scientific">Synechococcus phage S-CAM7</name>
    <dbReference type="NCBI Taxonomy" id="1883368"/>
    <lineage>
        <taxon>Viruses</taxon>
        <taxon>Duplodnaviria</taxon>
        <taxon>Heunggongvirae</taxon>
        <taxon>Uroviricota</taxon>
        <taxon>Caudoviricetes</taxon>
        <taxon>Pantevenvirales</taxon>
        <taxon>Kyanoviridae</taxon>
        <taxon>Mazuvirus</taxon>
        <taxon>Mazuvirus scam7</taxon>
    </lineage>
</organism>
<dbReference type="KEGG" id="vg:30308158"/>
<keyword evidence="2" id="KW-1185">Reference proteome</keyword>
<protein>
    <submittedName>
        <fullName evidence="1">Uncharacterized protein</fullName>
    </submittedName>
</protein>
<evidence type="ECO:0000313" key="2">
    <source>
        <dbReference type="Proteomes" id="UP000203902"/>
    </source>
</evidence>
<gene>
    <name evidence="1" type="ORF">C490910_104</name>
</gene>
<accession>A0A1D8KTM1</accession>
<reference evidence="1 2" key="1">
    <citation type="journal article" date="2016" name="Virology">
        <title>The genomic content and context of auxiliary metabolic genes in marine cyanomyoviruses.</title>
        <authorList>
            <person name="Crummett L.T."/>
            <person name="Puxty R.J."/>
            <person name="Weihe C."/>
            <person name="Marston M.F."/>
            <person name="Martiny J.B."/>
        </authorList>
    </citation>
    <scope>NUCLEOTIDE SEQUENCE [LARGE SCALE GENOMIC DNA]</scope>
    <source>
        <strain evidence="1">0910CC49</strain>
    </source>
</reference>
<dbReference type="Proteomes" id="UP000203902">
    <property type="component" value="Segment"/>
</dbReference>
<dbReference type="EMBL" id="KU686212">
    <property type="protein sequence ID" value="AOV62028.1"/>
    <property type="molecule type" value="Genomic_DNA"/>
</dbReference>
<dbReference type="RefSeq" id="YP_009323037.1">
    <property type="nucleotide sequence ID" value="NC_031927.1"/>
</dbReference>